<reference evidence="8 9" key="1">
    <citation type="journal article" date="2015" name="Genome Announc.">
        <title>Complete Genome Sequence of 'Candidatus Liberibacter africanus,' a Bacterium Associated with Citrus Huanglongbing.</title>
        <authorList>
            <person name="Lin H."/>
            <person name="Pietersen G."/>
            <person name="Han C."/>
            <person name="Read D.A."/>
            <person name="Lou B."/>
            <person name="Gupta G."/>
            <person name="Civerolo E.L."/>
        </authorList>
    </citation>
    <scope>NUCLEOTIDE SEQUENCE [LARGE SCALE GENOMIC DNA]</scope>
    <source>
        <strain evidence="8 9">PTSAPSY</strain>
    </source>
</reference>
<name>A0A0G3I9P4_LIBAF</name>
<dbReference type="InterPro" id="IPR050696">
    <property type="entry name" value="FtsA/MreB"/>
</dbReference>
<proteinExistence type="inferred from homology"/>
<sequence>MGIFTMPFRSKYTNGLSSARTYIISVLDIGSTKTVCMIGKLCPQNTTDIFSKRTHRIEVVGIGYQQSHGVKMGTIVDIDATERVVRQVVDTAEQMAGFTIDSLMVNISAGRLKSSQHSVKMKIGWREVTKSDIQMLIRSSQRYSNDQDRTLLHSVITDYVLDGKSGIRSPISMFAGSICIDMHMLTVEKYAMKNLGITINRAHLSVDKMVASPYASGLSILVDDEFELGSVVIDMGGGTTKIAVFEKGKLVYTDVIAIGGSHVTNDLARGLSISRDDAERLKVMNASVIPSMIDEHDLLSIPSIGNTDQDDLVQISRATISRIVRARIEETFELIEERIKNSGFKSLAGKRIILTGGASQLNGLQEMIRQMISPNVRIGRPIGVIGLPFPARSPAFATAIGLMVYPQLIAKEVDCVGKDSSFWNIKKFPLLKNWFKRSS</sequence>
<dbReference type="PANTHER" id="PTHR32432">
    <property type="entry name" value="CELL DIVISION PROTEIN FTSA-RELATED"/>
    <property type="match status" value="1"/>
</dbReference>
<dbReference type="AlphaFoldDB" id="A0A0G3I9P4"/>
<keyword evidence="3 5" id="KW-0472">Membrane</keyword>
<dbReference type="PANTHER" id="PTHR32432:SF4">
    <property type="entry name" value="CELL DIVISION PROTEIN FTSA"/>
    <property type="match status" value="1"/>
</dbReference>
<dbReference type="SUPFAM" id="SSF53067">
    <property type="entry name" value="Actin-like ATPase domain"/>
    <property type="match status" value="2"/>
</dbReference>
<comment type="function">
    <text evidence="5 6">Cell division protein that is involved in the assembly of the Z ring. May serve as a membrane anchor for the Z ring.</text>
</comment>
<dbReference type="Gene3D" id="3.30.420.40">
    <property type="match status" value="2"/>
</dbReference>
<evidence type="ECO:0000256" key="2">
    <source>
        <dbReference type="ARBA" id="ARBA00022618"/>
    </source>
</evidence>
<evidence type="ECO:0000256" key="5">
    <source>
        <dbReference type="HAMAP-Rule" id="MF_02033"/>
    </source>
</evidence>
<dbReference type="NCBIfam" id="TIGR01174">
    <property type="entry name" value="ftsA"/>
    <property type="match status" value="1"/>
</dbReference>
<comment type="similarity">
    <text evidence="5 6">Belongs to the FtsA/MreB family.</text>
</comment>
<dbReference type="InterPro" id="IPR020823">
    <property type="entry name" value="Cell_div_FtsA"/>
</dbReference>
<dbReference type="SMART" id="SM00842">
    <property type="entry name" value="FtsA"/>
    <property type="match status" value="1"/>
</dbReference>
<dbReference type="InterPro" id="IPR003494">
    <property type="entry name" value="SHS2_FtsA"/>
</dbReference>
<organism evidence="8 9">
    <name type="scientific">Candidatus Liberibacter africanus PTSAPSY</name>
    <dbReference type="NCBI Taxonomy" id="1277257"/>
    <lineage>
        <taxon>Bacteria</taxon>
        <taxon>Pseudomonadati</taxon>
        <taxon>Pseudomonadota</taxon>
        <taxon>Alphaproteobacteria</taxon>
        <taxon>Hyphomicrobiales</taxon>
        <taxon>Rhizobiaceae</taxon>
        <taxon>Liberibacter</taxon>
    </lineage>
</organism>
<dbReference type="InterPro" id="IPR043129">
    <property type="entry name" value="ATPase_NBD"/>
</dbReference>
<dbReference type="Pfam" id="PF02491">
    <property type="entry name" value="SHS2_FTSA"/>
    <property type="match status" value="1"/>
</dbReference>
<feature type="domain" description="SHS2" evidence="7">
    <location>
        <begin position="24"/>
        <end position="220"/>
    </location>
</feature>
<dbReference type="GO" id="GO:0043093">
    <property type="term" value="P:FtsZ-dependent cytokinesis"/>
    <property type="evidence" value="ECO:0007669"/>
    <property type="project" value="UniProtKB-UniRule"/>
</dbReference>
<evidence type="ECO:0000256" key="6">
    <source>
        <dbReference type="PIRNR" id="PIRNR003101"/>
    </source>
</evidence>
<evidence type="ECO:0000313" key="9">
    <source>
        <dbReference type="Proteomes" id="UP000035503"/>
    </source>
</evidence>
<dbReference type="KEGG" id="lau:G293_04460"/>
<dbReference type="EMBL" id="CP004021">
    <property type="protein sequence ID" value="AKK20507.1"/>
    <property type="molecule type" value="Genomic_DNA"/>
</dbReference>
<keyword evidence="4 5" id="KW-0131">Cell cycle</keyword>
<evidence type="ECO:0000256" key="4">
    <source>
        <dbReference type="ARBA" id="ARBA00023306"/>
    </source>
</evidence>
<dbReference type="GO" id="GO:0009898">
    <property type="term" value="C:cytoplasmic side of plasma membrane"/>
    <property type="evidence" value="ECO:0007669"/>
    <property type="project" value="UniProtKB-UniRule"/>
</dbReference>
<keyword evidence="2 5" id="KW-0132">Cell division</keyword>
<protein>
    <recommendedName>
        <fullName evidence="5 6">Cell division protein FtsA</fullName>
    </recommendedName>
</protein>
<evidence type="ECO:0000313" key="8">
    <source>
        <dbReference type="EMBL" id="AKK20507.1"/>
    </source>
</evidence>
<keyword evidence="9" id="KW-1185">Reference proteome</keyword>
<dbReference type="STRING" id="1277257.G293_04460"/>
<evidence type="ECO:0000256" key="3">
    <source>
        <dbReference type="ARBA" id="ARBA00023136"/>
    </source>
</evidence>
<dbReference type="PATRIC" id="fig|1277257.4.peg.964"/>
<evidence type="ECO:0000259" key="7">
    <source>
        <dbReference type="SMART" id="SM00842"/>
    </source>
</evidence>
<evidence type="ECO:0000256" key="1">
    <source>
        <dbReference type="ARBA" id="ARBA00022475"/>
    </source>
</evidence>
<dbReference type="HAMAP" id="MF_02033">
    <property type="entry name" value="FtsA"/>
    <property type="match status" value="1"/>
</dbReference>
<comment type="subcellular location">
    <subcellularLocation>
        <location evidence="5">Cell membrane</location>
        <topology evidence="5">Peripheral membrane protein</topology>
        <orientation evidence="5">Cytoplasmic side</orientation>
    </subcellularLocation>
    <text evidence="5">Localizes to the Z ring in an FtsZ-dependent manner. Targeted to the membrane through a conserved C-terminal amphipathic helix.</text>
</comment>
<dbReference type="CDD" id="cd24048">
    <property type="entry name" value="ASKHA_NBD_FtsA"/>
    <property type="match status" value="1"/>
</dbReference>
<keyword evidence="1 5" id="KW-1003">Cell membrane</keyword>
<dbReference type="OrthoDB" id="9810567at2"/>
<dbReference type="Pfam" id="PF14450">
    <property type="entry name" value="FtsA"/>
    <property type="match status" value="1"/>
</dbReference>
<dbReference type="Proteomes" id="UP000035503">
    <property type="component" value="Chromosome"/>
</dbReference>
<dbReference type="RefSeq" id="WP_047264477.1">
    <property type="nucleotide sequence ID" value="NZ_CP004021.1"/>
</dbReference>
<accession>A0A0G3I9P4</accession>
<dbReference type="PIRSF" id="PIRSF003101">
    <property type="entry name" value="FtsA"/>
    <property type="match status" value="1"/>
</dbReference>
<comment type="subunit">
    <text evidence="5">Self-interacts. Interacts with FtsZ.</text>
</comment>
<dbReference type="GO" id="GO:0032153">
    <property type="term" value="C:cell division site"/>
    <property type="evidence" value="ECO:0007669"/>
    <property type="project" value="UniProtKB-UniRule"/>
</dbReference>
<gene>
    <name evidence="5" type="primary">ftsA</name>
    <name evidence="8" type="ORF">G293_04460</name>
</gene>